<dbReference type="GO" id="GO:0003700">
    <property type="term" value="F:DNA-binding transcription factor activity"/>
    <property type="evidence" value="ECO:0007669"/>
    <property type="project" value="InterPro"/>
</dbReference>
<evidence type="ECO:0000256" key="1">
    <source>
        <dbReference type="ARBA" id="ARBA00004123"/>
    </source>
</evidence>
<dbReference type="Proteomes" id="UP001057455">
    <property type="component" value="Unassembled WGS sequence"/>
</dbReference>
<keyword evidence="2" id="KW-0805">Transcription regulation</keyword>
<evidence type="ECO:0000256" key="5">
    <source>
        <dbReference type="ARBA" id="ARBA00023242"/>
    </source>
</evidence>
<keyword evidence="4" id="KW-0804">Transcription</keyword>
<evidence type="ECO:0000313" key="9">
    <source>
        <dbReference type="Proteomes" id="UP001057455"/>
    </source>
</evidence>
<gene>
    <name evidence="8" type="ORF">BaOVIS_004160</name>
</gene>
<evidence type="ECO:0000256" key="2">
    <source>
        <dbReference type="ARBA" id="ARBA00023015"/>
    </source>
</evidence>
<evidence type="ECO:0000256" key="4">
    <source>
        <dbReference type="ARBA" id="ARBA00023163"/>
    </source>
</evidence>
<dbReference type="AlphaFoldDB" id="A0A9W5TAQ9"/>
<evidence type="ECO:0000313" key="8">
    <source>
        <dbReference type="EMBL" id="GFE53012.1"/>
    </source>
</evidence>
<dbReference type="Gene3D" id="1.20.5.2050">
    <property type="match status" value="1"/>
</dbReference>
<sequence length="165" mass="18989">MVRAAPVRKRKVGVKRNTPNVQPLPSIPPEDYRSHIQGVYYHHTKLEWRATCRDPFNSSKRSQRTFGVRKYGFYEAKLRAEVAAHEWDKHREVMCFLHTISPMDSLNLQENSDSTPTSPCYCNFSPYCCGGYEMYYPGNNEDPSATSSPDSLPLYYTIANQLTNI</sequence>
<feature type="domain" description="AP2/ERF" evidence="7">
    <location>
        <begin position="34"/>
        <end position="88"/>
    </location>
</feature>
<feature type="compositionally biased region" description="Basic residues" evidence="6">
    <location>
        <begin position="1"/>
        <end position="14"/>
    </location>
</feature>
<keyword evidence="3" id="KW-0238">DNA-binding</keyword>
<evidence type="ECO:0000256" key="3">
    <source>
        <dbReference type="ARBA" id="ARBA00023125"/>
    </source>
</evidence>
<keyword evidence="9" id="KW-1185">Reference proteome</keyword>
<feature type="region of interest" description="Disordered" evidence="6">
    <location>
        <begin position="1"/>
        <end position="28"/>
    </location>
</feature>
<dbReference type="InterPro" id="IPR001471">
    <property type="entry name" value="AP2/ERF_dom"/>
</dbReference>
<name>A0A9W5TAQ9_BABOV</name>
<evidence type="ECO:0000259" key="7">
    <source>
        <dbReference type="Pfam" id="PF00847"/>
    </source>
</evidence>
<evidence type="ECO:0000256" key="6">
    <source>
        <dbReference type="SAM" id="MobiDB-lite"/>
    </source>
</evidence>
<reference evidence="8" key="1">
    <citation type="submission" date="2019-12" db="EMBL/GenBank/DDBJ databases">
        <title>Genome sequence of Babesia ovis.</title>
        <authorList>
            <person name="Yamagishi J."/>
            <person name="Sevinc F."/>
            <person name="Xuan X."/>
        </authorList>
    </citation>
    <scope>NUCLEOTIDE SEQUENCE</scope>
    <source>
        <strain evidence="8">Selcuk</strain>
    </source>
</reference>
<accession>A0A9W5TAQ9</accession>
<comment type="caution">
    <text evidence="8">The sequence shown here is derived from an EMBL/GenBank/DDBJ whole genome shotgun (WGS) entry which is preliminary data.</text>
</comment>
<dbReference type="GO" id="GO:0003677">
    <property type="term" value="F:DNA binding"/>
    <property type="evidence" value="ECO:0007669"/>
    <property type="project" value="UniProtKB-KW"/>
</dbReference>
<dbReference type="Pfam" id="PF00847">
    <property type="entry name" value="AP2"/>
    <property type="match status" value="1"/>
</dbReference>
<dbReference type="GO" id="GO:0005634">
    <property type="term" value="C:nucleus"/>
    <property type="evidence" value="ECO:0007669"/>
    <property type="project" value="UniProtKB-SubCell"/>
</dbReference>
<dbReference type="OrthoDB" id="366289at2759"/>
<keyword evidence="5" id="KW-0539">Nucleus</keyword>
<proteinExistence type="predicted"/>
<dbReference type="EMBL" id="BLIY01000003">
    <property type="protein sequence ID" value="GFE53012.1"/>
    <property type="molecule type" value="Genomic_DNA"/>
</dbReference>
<organism evidence="8 9">
    <name type="scientific">Babesia ovis</name>
    <dbReference type="NCBI Taxonomy" id="5869"/>
    <lineage>
        <taxon>Eukaryota</taxon>
        <taxon>Sar</taxon>
        <taxon>Alveolata</taxon>
        <taxon>Apicomplexa</taxon>
        <taxon>Aconoidasida</taxon>
        <taxon>Piroplasmida</taxon>
        <taxon>Babesiidae</taxon>
        <taxon>Babesia</taxon>
    </lineage>
</organism>
<protein>
    <submittedName>
        <fullName evidence="8">AP2 domain transcription factor AP2IV-5, putative</fullName>
    </submittedName>
</protein>
<comment type="subcellular location">
    <subcellularLocation>
        <location evidence="1">Nucleus</location>
    </subcellularLocation>
</comment>